<evidence type="ECO:0000313" key="2">
    <source>
        <dbReference type="EMBL" id="MDV7176074.1"/>
    </source>
</evidence>
<organism evidence="2 3">
    <name type="scientific">Micrococcus yunnanensis</name>
    <dbReference type="NCBI Taxonomy" id="566027"/>
    <lineage>
        <taxon>Bacteria</taxon>
        <taxon>Bacillati</taxon>
        <taxon>Actinomycetota</taxon>
        <taxon>Actinomycetes</taxon>
        <taxon>Micrococcales</taxon>
        <taxon>Micrococcaceae</taxon>
        <taxon>Micrococcus</taxon>
    </lineage>
</organism>
<name>A0AAP5T6D2_9MICC</name>
<feature type="compositionally biased region" description="Low complexity" evidence="1">
    <location>
        <begin position="47"/>
        <end position="82"/>
    </location>
</feature>
<gene>
    <name evidence="2" type="ORF">R4064_00220</name>
</gene>
<dbReference type="Proteomes" id="UP001185728">
    <property type="component" value="Unassembled WGS sequence"/>
</dbReference>
<dbReference type="AlphaFoldDB" id="A0AAP5T6D2"/>
<feature type="region of interest" description="Disordered" evidence="1">
    <location>
        <begin position="36"/>
        <end position="82"/>
    </location>
</feature>
<reference evidence="2" key="1">
    <citation type="submission" date="2023-10" db="EMBL/GenBank/DDBJ databases">
        <title>Development of a sustainable strategy for remediation of hydrocarbon-contaminated territories based on the waste exchange concept.</title>
        <authorList>
            <person name="Krivoruchko A."/>
        </authorList>
    </citation>
    <scope>NUCLEOTIDE SEQUENCE</scope>
    <source>
        <strain evidence="2">IEGM 1325</strain>
    </source>
</reference>
<dbReference type="RefSeq" id="WP_141844222.1">
    <property type="nucleotide sequence ID" value="NZ_JAWLUK010000001.1"/>
</dbReference>
<protein>
    <submittedName>
        <fullName evidence="2">Uncharacterized protein</fullName>
    </submittedName>
</protein>
<evidence type="ECO:0000256" key="1">
    <source>
        <dbReference type="SAM" id="MobiDB-lite"/>
    </source>
</evidence>
<evidence type="ECO:0000313" key="3">
    <source>
        <dbReference type="Proteomes" id="UP001185728"/>
    </source>
</evidence>
<proteinExistence type="predicted"/>
<accession>A0AAP5T6D2</accession>
<dbReference type="EMBL" id="JAWLUK010000001">
    <property type="protein sequence ID" value="MDV7176074.1"/>
    <property type="molecule type" value="Genomic_DNA"/>
</dbReference>
<comment type="caution">
    <text evidence="2">The sequence shown here is derived from an EMBL/GenBank/DDBJ whole genome shotgun (WGS) entry which is preliminary data.</text>
</comment>
<sequence>MSPSFVSSARRRRHGGLASAALFHPLVEAATGALPVIDPATGRPASEGAGAARTEAPRAAGTGPAQAAADAEPSTEAGSARG</sequence>